<keyword evidence="6" id="KW-0560">Oxidoreductase</keyword>
<comment type="function">
    <text evidence="1">Thiol-specific peroxidase that catalyzes the reduction of hydrogen peroxide and organic hydroperoxides to water and alcohols, respectively. Plays a role in cell protection against oxidative stress by detoxifying peroxides and as sensor of hydrogen peroxide-mediated signaling events.</text>
</comment>
<evidence type="ECO:0000256" key="11">
    <source>
        <dbReference type="ARBA" id="ARBA00042639"/>
    </source>
</evidence>
<keyword evidence="4" id="KW-0575">Peroxidase</keyword>
<evidence type="ECO:0000256" key="12">
    <source>
        <dbReference type="ARBA" id="ARBA00049091"/>
    </source>
</evidence>
<keyword evidence="5" id="KW-0049">Antioxidant</keyword>
<dbReference type="InterPro" id="IPR036249">
    <property type="entry name" value="Thioredoxin-like_sf"/>
</dbReference>
<dbReference type="PROSITE" id="PS51352">
    <property type="entry name" value="THIOREDOXIN_2"/>
    <property type="match status" value="1"/>
</dbReference>
<accession>A0A7T0G3L0</accession>
<name>A0A7T0G3L0_9BACT</name>
<evidence type="ECO:0000313" key="15">
    <source>
        <dbReference type="Proteomes" id="UP000594464"/>
    </source>
</evidence>
<comment type="subunit">
    <text evidence="2">Monomer.</text>
</comment>
<dbReference type="InterPro" id="IPR000866">
    <property type="entry name" value="AhpC/TSA"/>
</dbReference>
<dbReference type="GO" id="GO:0005737">
    <property type="term" value="C:cytoplasm"/>
    <property type="evidence" value="ECO:0007669"/>
    <property type="project" value="TreeGrafter"/>
</dbReference>
<dbReference type="PANTHER" id="PTHR42801">
    <property type="entry name" value="THIOREDOXIN-DEPENDENT PEROXIDE REDUCTASE"/>
    <property type="match status" value="1"/>
</dbReference>
<dbReference type="SUPFAM" id="SSF52833">
    <property type="entry name" value="Thioredoxin-like"/>
    <property type="match status" value="1"/>
</dbReference>
<evidence type="ECO:0000256" key="8">
    <source>
        <dbReference type="ARBA" id="ARBA00023284"/>
    </source>
</evidence>
<dbReference type="InterPro" id="IPR050924">
    <property type="entry name" value="Peroxiredoxin_BCP/PrxQ"/>
</dbReference>
<dbReference type="InterPro" id="IPR013766">
    <property type="entry name" value="Thioredoxin_domain"/>
</dbReference>
<protein>
    <recommendedName>
        <fullName evidence="3">thioredoxin-dependent peroxiredoxin</fullName>
        <ecNumber evidence="3">1.11.1.24</ecNumber>
    </recommendedName>
    <alternativeName>
        <fullName evidence="9">Thioredoxin peroxidase</fullName>
    </alternativeName>
    <alternativeName>
        <fullName evidence="11">Thioredoxin-dependent peroxiredoxin Bcp</fullName>
    </alternativeName>
</protein>
<keyword evidence="7" id="KW-1015">Disulfide bond</keyword>
<organism evidence="14 15">
    <name type="scientific">Candidatus Nitrohelix vancouverensis</name>
    <dbReference type="NCBI Taxonomy" id="2705534"/>
    <lineage>
        <taxon>Bacteria</taxon>
        <taxon>Pseudomonadati</taxon>
        <taxon>Nitrospinota/Tectimicrobiota group</taxon>
        <taxon>Nitrospinota</taxon>
        <taxon>Nitrospinia</taxon>
        <taxon>Nitrospinales</taxon>
        <taxon>Nitrospinaceae</taxon>
        <taxon>Candidatus Nitrohelix</taxon>
    </lineage>
</organism>
<keyword evidence="8" id="KW-0676">Redox-active center</keyword>
<evidence type="ECO:0000256" key="9">
    <source>
        <dbReference type="ARBA" id="ARBA00032824"/>
    </source>
</evidence>
<dbReference type="GO" id="GO:0008379">
    <property type="term" value="F:thioredoxin peroxidase activity"/>
    <property type="evidence" value="ECO:0007669"/>
    <property type="project" value="TreeGrafter"/>
</dbReference>
<dbReference type="PIRSF" id="PIRSF000239">
    <property type="entry name" value="AHPC"/>
    <property type="match status" value="1"/>
</dbReference>
<evidence type="ECO:0000313" key="14">
    <source>
        <dbReference type="EMBL" id="QPJ65525.1"/>
    </source>
</evidence>
<dbReference type="GO" id="GO:0045454">
    <property type="term" value="P:cell redox homeostasis"/>
    <property type="evidence" value="ECO:0007669"/>
    <property type="project" value="TreeGrafter"/>
</dbReference>
<dbReference type="EMBL" id="CP048620">
    <property type="protein sequence ID" value="QPJ65525.1"/>
    <property type="molecule type" value="Genomic_DNA"/>
</dbReference>
<evidence type="ECO:0000256" key="2">
    <source>
        <dbReference type="ARBA" id="ARBA00011245"/>
    </source>
</evidence>
<dbReference type="AlphaFoldDB" id="A0A7T0G3L0"/>
<evidence type="ECO:0000259" key="13">
    <source>
        <dbReference type="PROSITE" id="PS51352"/>
    </source>
</evidence>
<comment type="similarity">
    <text evidence="10">Belongs to the peroxiredoxin family. BCP/PrxQ subfamily.</text>
</comment>
<dbReference type="EC" id="1.11.1.24" evidence="3"/>
<evidence type="ECO:0000256" key="1">
    <source>
        <dbReference type="ARBA" id="ARBA00003330"/>
    </source>
</evidence>
<dbReference type="Pfam" id="PF00578">
    <property type="entry name" value="AhpC-TSA"/>
    <property type="match status" value="1"/>
</dbReference>
<feature type="domain" description="Thioredoxin" evidence="13">
    <location>
        <begin position="5"/>
        <end position="173"/>
    </location>
</feature>
<dbReference type="KEGG" id="nva:G3M78_09010"/>
<sequence length="174" mass="20136">MSDALEVGDRAPAFDLPAVYGYKAGETSPSAEEKVMIRLKDFQDKKWVVLAFYAQDSSPEDTRLMIGFNEWNRKFKKRDVEVMGCSWNGVNAHQQFIEVYQLGFTLLADEYKKATEAYGVIKEVEDLGQMTRVIERTTFVIDKTGMIRGVWRNPEDLRNHPSEIWDFIQKEKKA</sequence>
<dbReference type="Proteomes" id="UP000594464">
    <property type="component" value="Chromosome"/>
</dbReference>
<dbReference type="GO" id="GO:0034599">
    <property type="term" value="P:cellular response to oxidative stress"/>
    <property type="evidence" value="ECO:0007669"/>
    <property type="project" value="TreeGrafter"/>
</dbReference>
<proteinExistence type="inferred from homology"/>
<evidence type="ECO:0000256" key="4">
    <source>
        <dbReference type="ARBA" id="ARBA00022559"/>
    </source>
</evidence>
<dbReference type="CDD" id="cd03017">
    <property type="entry name" value="PRX_BCP"/>
    <property type="match status" value="1"/>
</dbReference>
<comment type="catalytic activity">
    <reaction evidence="12">
        <text>a hydroperoxide + [thioredoxin]-dithiol = an alcohol + [thioredoxin]-disulfide + H2O</text>
        <dbReference type="Rhea" id="RHEA:62620"/>
        <dbReference type="Rhea" id="RHEA-COMP:10698"/>
        <dbReference type="Rhea" id="RHEA-COMP:10700"/>
        <dbReference type="ChEBI" id="CHEBI:15377"/>
        <dbReference type="ChEBI" id="CHEBI:29950"/>
        <dbReference type="ChEBI" id="CHEBI:30879"/>
        <dbReference type="ChEBI" id="CHEBI:35924"/>
        <dbReference type="ChEBI" id="CHEBI:50058"/>
        <dbReference type="EC" id="1.11.1.24"/>
    </reaction>
</comment>
<dbReference type="Gene3D" id="3.40.30.10">
    <property type="entry name" value="Glutaredoxin"/>
    <property type="match status" value="1"/>
</dbReference>
<evidence type="ECO:0000256" key="10">
    <source>
        <dbReference type="ARBA" id="ARBA00038489"/>
    </source>
</evidence>
<evidence type="ECO:0000256" key="6">
    <source>
        <dbReference type="ARBA" id="ARBA00023002"/>
    </source>
</evidence>
<evidence type="ECO:0000256" key="5">
    <source>
        <dbReference type="ARBA" id="ARBA00022862"/>
    </source>
</evidence>
<dbReference type="PANTHER" id="PTHR42801:SF4">
    <property type="entry name" value="AHPC_TSA FAMILY PROTEIN"/>
    <property type="match status" value="1"/>
</dbReference>
<evidence type="ECO:0000256" key="3">
    <source>
        <dbReference type="ARBA" id="ARBA00013017"/>
    </source>
</evidence>
<evidence type="ECO:0000256" key="7">
    <source>
        <dbReference type="ARBA" id="ARBA00023157"/>
    </source>
</evidence>
<gene>
    <name evidence="14" type="ORF">G3M78_09010</name>
</gene>
<dbReference type="InterPro" id="IPR024706">
    <property type="entry name" value="Peroxiredoxin_AhpC-typ"/>
</dbReference>
<reference evidence="15" key="1">
    <citation type="submission" date="2020-02" db="EMBL/GenBank/DDBJ databases">
        <title>Genomic and physiological characterization of two novel Nitrospinaceae genera.</title>
        <authorList>
            <person name="Mueller A.J."/>
            <person name="Jung M.-Y."/>
            <person name="Strachan C.R."/>
            <person name="Herbold C.W."/>
            <person name="Kirkegaard R.H."/>
            <person name="Daims H."/>
        </authorList>
    </citation>
    <scope>NUCLEOTIDE SEQUENCE [LARGE SCALE GENOMIC DNA]</scope>
</reference>